<protein>
    <submittedName>
        <fullName evidence="2">DUF2715 domain-containing protein</fullName>
    </submittedName>
</protein>
<dbReference type="InterPro" id="IPR024471">
    <property type="entry name" value="DUF2715"/>
</dbReference>
<name>A0A6P1XZ70_9SPIR</name>
<dbReference type="Proteomes" id="UP000464374">
    <property type="component" value="Chromosome"/>
</dbReference>
<evidence type="ECO:0000256" key="1">
    <source>
        <dbReference type="SAM" id="SignalP"/>
    </source>
</evidence>
<feature type="signal peptide" evidence="1">
    <location>
        <begin position="1"/>
        <end position="20"/>
    </location>
</feature>
<dbReference type="EMBL" id="CP048020">
    <property type="protein sequence ID" value="QHX42310.1"/>
    <property type="molecule type" value="Genomic_DNA"/>
</dbReference>
<feature type="chain" id="PRO_5027038631" evidence="1">
    <location>
        <begin position="21"/>
        <end position="224"/>
    </location>
</feature>
<dbReference type="RefSeq" id="WP_162662119.1">
    <property type="nucleotide sequence ID" value="NZ_CP048020.1"/>
</dbReference>
<dbReference type="KEGG" id="trz:GWP43_01325"/>
<accession>A0A6P1XZ70</accession>
<dbReference type="AlphaFoldDB" id="A0A6P1XZ70"/>
<reference evidence="2 3" key="1">
    <citation type="submission" date="2020-01" db="EMBL/GenBank/DDBJ databases">
        <title>Complete genome sequence of a human oral phylogroup 1 Treponema sp. strain ATCC 700766, originally isolated from periodontitis dental plaque.</title>
        <authorList>
            <person name="Chan Y."/>
            <person name="Huo Y.-B."/>
            <person name="Yu X.-L."/>
            <person name="Zeng H."/>
            <person name="Leung W.-K."/>
            <person name="Watt R.M."/>
        </authorList>
    </citation>
    <scope>NUCLEOTIDE SEQUENCE [LARGE SCALE GENOMIC DNA]</scope>
    <source>
        <strain evidence="2 3">OMZ 804</strain>
    </source>
</reference>
<organism evidence="2 3">
    <name type="scientific">Treponema vincentii</name>
    <dbReference type="NCBI Taxonomy" id="69710"/>
    <lineage>
        <taxon>Bacteria</taxon>
        <taxon>Pseudomonadati</taxon>
        <taxon>Spirochaetota</taxon>
        <taxon>Spirochaetia</taxon>
        <taxon>Spirochaetales</taxon>
        <taxon>Treponemataceae</taxon>
        <taxon>Treponema</taxon>
    </lineage>
</organism>
<keyword evidence="1" id="KW-0732">Signal</keyword>
<evidence type="ECO:0000313" key="3">
    <source>
        <dbReference type="Proteomes" id="UP000464374"/>
    </source>
</evidence>
<sequence length="224" mass="24386">MKKITGLFLCILIGAVNSFAAEIIFSPGIGFSSYTVRSYEVIISGGTPKTSDKAATYTIFAPAVGLDMHFIHENSGFTFSLINNAALPVGIYKSGGFGAESMKVRGFIWDGQMLFGYTYGIKQPFSIHAGIGPGLALGRFWTRLNGQGLENFYHAWTPIALHIGFQYIFTEHIGINIGLHDMISFSGLLRSMEKSNIADDNNKVGSTFGFGNVFTLRIAAAFRL</sequence>
<proteinExistence type="predicted"/>
<gene>
    <name evidence="2" type="ORF">GWP43_01325</name>
</gene>
<dbReference type="Pfam" id="PF10895">
    <property type="entry name" value="DUF2715"/>
    <property type="match status" value="1"/>
</dbReference>
<evidence type="ECO:0000313" key="2">
    <source>
        <dbReference type="EMBL" id="QHX42310.1"/>
    </source>
</evidence>